<proteinExistence type="predicted"/>
<keyword evidence="2" id="KW-1185">Reference proteome</keyword>
<evidence type="ECO:0000313" key="2">
    <source>
        <dbReference type="Proteomes" id="UP000827092"/>
    </source>
</evidence>
<evidence type="ECO:0000313" key="1">
    <source>
        <dbReference type="EMBL" id="KAG8198668.1"/>
    </source>
</evidence>
<dbReference type="EMBL" id="JAFNEN010000037">
    <property type="protein sequence ID" value="KAG8198668.1"/>
    <property type="molecule type" value="Genomic_DNA"/>
</dbReference>
<name>A0AAV6VRI3_9ARAC</name>
<dbReference type="AlphaFoldDB" id="A0AAV6VRI3"/>
<dbReference type="Proteomes" id="UP000827092">
    <property type="component" value="Unassembled WGS sequence"/>
</dbReference>
<organism evidence="1 2">
    <name type="scientific">Oedothorax gibbosus</name>
    <dbReference type="NCBI Taxonomy" id="931172"/>
    <lineage>
        <taxon>Eukaryota</taxon>
        <taxon>Metazoa</taxon>
        <taxon>Ecdysozoa</taxon>
        <taxon>Arthropoda</taxon>
        <taxon>Chelicerata</taxon>
        <taxon>Arachnida</taxon>
        <taxon>Araneae</taxon>
        <taxon>Araneomorphae</taxon>
        <taxon>Entelegynae</taxon>
        <taxon>Araneoidea</taxon>
        <taxon>Linyphiidae</taxon>
        <taxon>Erigoninae</taxon>
        <taxon>Oedothorax</taxon>
    </lineage>
</organism>
<accession>A0AAV6VRI3</accession>
<reference evidence="1 2" key="1">
    <citation type="journal article" date="2022" name="Nat. Ecol. Evol.">
        <title>A masculinizing supergene underlies an exaggerated male reproductive morph in a spider.</title>
        <authorList>
            <person name="Hendrickx F."/>
            <person name="De Corte Z."/>
            <person name="Sonet G."/>
            <person name="Van Belleghem S.M."/>
            <person name="Kostlbacher S."/>
            <person name="Vangestel C."/>
        </authorList>
    </citation>
    <scope>NUCLEOTIDE SEQUENCE [LARGE SCALE GENOMIC DNA]</scope>
    <source>
        <strain evidence="1">W744_W776</strain>
    </source>
</reference>
<comment type="caution">
    <text evidence="1">The sequence shown here is derived from an EMBL/GenBank/DDBJ whole genome shotgun (WGS) entry which is preliminary data.</text>
</comment>
<protein>
    <submittedName>
        <fullName evidence="1">Uncharacterized protein</fullName>
    </submittedName>
</protein>
<gene>
    <name evidence="1" type="ORF">JTE90_015500</name>
</gene>
<sequence>MLELRDEYSIVNRELQPKKNSFSPNGQSYLNIINRRGDIYLPRECCGVSRSGSKLEKRGLGKGVKNPNKFGYDWRGLSIKAPNASHKRQRPLVEGQMKLSPGERPAKWKARNKIRVRETKDCRSLKIAGVHGHVLLCCLMGEDEKDKNLLVHVPIELLDHSIWLIMAHISYGYLVVLLVSDSCAVTVWFME</sequence>